<dbReference type="Proteomes" id="UP000434554">
    <property type="component" value="Unassembled WGS sequence"/>
</dbReference>
<evidence type="ECO:0000313" key="2">
    <source>
        <dbReference type="Proteomes" id="UP000434554"/>
    </source>
</evidence>
<comment type="caution">
    <text evidence="1">The sequence shown here is derived from an EMBL/GenBank/DDBJ whole genome shotgun (WGS) entry which is preliminary data.</text>
</comment>
<gene>
    <name evidence="1" type="ORF">F8R14_09380</name>
</gene>
<accession>A0A833C9U1</accession>
<name>A0A833C9U1_9FIRM</name>
<dbReference type="AlphaFoldDB" id="A0A833C9U1"/>
<reference evidence="1 2" key="1">
    <citation type="submission" date="2019-09" db="EMBL/GenBank/DDBJ databases">
        <title>Draft genome sequence of 3 type strains from the CCUG.</title>
        <authorList>
            <person name="Pineiro-Iglesias B."/>
            <person name="Tunovic T."/>
            <person name="Unosson C."/>
            <person name="Inganas E."/>
            <person name="Ohlen M."/>
            <person name="Cardew S."/>
            <person name="Jensie-Markopoulos S."/>
            <person name="Salva-Serra F."/>
            <person name="Jaen-Luchoro D."/>
            <person name="Karlsson R."/>
            <person name="Svensson-Stadler L."/>
            <person name="Chun J."/>
            <person name="Moore E."/>
        </authorList>
    </citation>
    <scope>NUCLEOTIDE SEQUENCE [LARGE SCALE GENOMIC DNA]</scope>
    <source>
        <strain evidence="1 2">CCUG 65427</strain>
    </source>
</reference>
<sequence length="139" mass="16104">MLVETNDWAVSRNGENFYRCDSSSREGAIEEVDKGRIFDQEDLMSDWGVRSFYIGKVYEFEPVIDVDSIIERLQYECEDQVGENADGYLSDASIEELEDLEQRLTKAFKEWLDEYGLNTSAFAVLDYDLITLEPVEVEE</sequence>
<dbReference type="RefSeq" id="WP_127008324.1">
    <property type="nucleotide sequence ID" value="NZ_RQUZ01000010.1"/>
</dbReference>
<organism evidence="1 2">
    <name type="scientific">Veillonella seminalis</name>
    <dbReference type="NCBI Taxonomy" id="1502943"/>
    <lineage>
        <taxon>Bacteria</taxon>
        <taxon>Bacillati</taxon>
        <taxon>Bacillota</taxon>
        <taxon>Negativicutes</taxon>
        <taxon>Veillonellales</taxon>
        <taxon>Veillonellaceae</taxon>
        <taxon>Veillonella</taxon>
    </lineage>
</organism>
<protein>
    <submittedName>
        <fullName evidence="1">Uncharacterized protein</fullName>
    </submittedName>
</protein>
<evidence type="ECO:0000313" key="1">
    <source>
        <dbReference type="EMBL" id="KAB1477197.1"/>
    </source>
</evidence>
<dbReference type="GeneID" id="83055603"/>
<dbReference type="EMBL" id="WBKH01000010">
    <property type="protein sequence ID" value="KAB1477197.1"/>
    <property type="molecule type" value="Genomic_DNA"/>
</dbReference>
<proteinExistence type="predicted"/>